<sequence>MSTFDAPEATDITALQLCRQYAARELDALREACASKEQEVATLDAAIAQRAQNASVVQDPLQPHESIQTGSQGALHRAQRVVLAAGGGRAAGACAASALSDDEGRPGAAIAQLAASPVQKRPRAVQIQNARPDALQVLTVMVQNRLLPKSAWSMCRSMHRKVRPVARLILREPLLPATSRQAFISNTVIHLQLKGRFDADPLLALSLSPPAPSASSTDRFDSLFKDVTAMTLSNMQGTLTHVSFSLQELHLRACNPMDILPMLRTALRVTDSGPQSDLLTLVKVLLVKRLPDSIGALSALTALDLSSNEELTGLPDSFANLAALTNLDLSYCTTLTSLPESIGRLSALTELVLEECVYLQRLPDSVGDLQALGSLHYTAARD</sequence>
<dbReference type="InterPro" id="IPR032675">
    <property type="entry name" value="LRR_dom_sf"/>
</dbReference>
<dbReference type="Gene3D" id="3.80.10.10">
    <property type="entry name" value="Ribonuclease Inhibitor"/>
    <property type="match status" value="1"/>
</dbReference>
<evidence type="ECO:0000313" key="2">
    <source>
        <dbReference type="EMBL" id="KAG5192679.1"/>
    </source>
</evidence>
<dbReference type="PANTHER" id="PTHR45752:SF195">
    <property type="entry name" value="LEUCINE-RICH REPEAT (LRR) FAMILY PROTEIN-RELATED"/>
    <property type="match status" value="1"/>
</dbReference>
<comment type="caution">
    <text evidence="2">The sequence shown here is derived from an EMBL/GenBank/DDBJ whole genome shotgun (WGS) entry which is preliminary data.</text>
</comment>
<dbReference type="Proteomes" id="UP000664859">
    <property type="component" value="Unassembled WGS sequence"/>
</dbReference>
<gene>
    <name evidence="2" type="ORF">JKP88DRAFT_242563</name>
</gene>
<protein>
    <submittedName>
        <fullName evidence="2">Uncharacterized protein</fullName>
    </submittedName>
</protein>
<dbReference type="InterPro" id="IPR050715">
    <property type="entry name" value="LRR-SigEffector_domain"/>
</dbReference>
<dbReference type="AlphaFoldDB" id="A0A835ZKN5"/>
<reference evidence="2" key="1">
    <citation type="submission" date="2021-02" db="EMBL/GenBank/DDBJ databases">
        <title>First Annotated Genome of the Yellow-green Alga Tribonema minus.</title>
        <authorList>
            <person name="Mahan K.M."/>
        </authorList>
    </citation>
    <scope>NUCLEOTIDE SEQUENCE</scope>
    <source>
        <strain evidence="2">UTEX B ZZ1240</strain>
    </source>
</reference>
<accession>A0A835ZKN5</accession>
<dbReference type="PANTHER" id="PTHR45752">
    <property type="entry name" value="LEUCINE-RICH REPEAT-CONTAINING"/>
    <property type="match status" value="1"/>
</dbReference>
<dbReference type="InterPro" id="IPR001611">
    <property type="entry name" value="Leu-rich_rpt"/>
</dbReference>
<proteinExistence type="predicted"/>
<keyword evidence="3" id="KW-1185">Reference proteome</keyword>
<organism evidence="2 3">
    <name type="scientific">Tribonema minus</name>
    <dbReference type="NCBI Taxonomy" id="303371"/>
    <lineage>
        <taxon>Eukaryota</taxon>
        <taxon>Sar</taxon>
        <taxon>Stramenopiles</taxon>
        <taxon>Ochrophyta</taxon>
        <taxon>PX clade</taxon>
        <taxon>Xanthophyceae</taxon>
        <taxon>Tribonematales</taxon>
        <taxon>Tribonemataceae</taxon>
        <taxon>Tribonema</taxon>
    </lineage>
</organism>
<keyword evidence="1" id="KW-0175">Coiled coil</keyword>
<dbReference type="Pfam" id="PF13855">
    <property type="entry name" value="LRR_8"/>
    <property type="match status" value="1"/>
</dbReference>
<evidence type="ECO:0000313" key="3">
    <source>
        <dbReference type="Proteomes" id="UP000664859"/>
    </source>
</evidence>
<dbReference type="EMBL" id="JAFCMP010000002">
    <property type="protein sequence ID" value="KAG5192679.1"/>
    <property type="molecule type" value="Genomic_DNA"/>
</dbReference>
<dbReference type="SUPFAM" id="SSF52058">
    <property type="entry name" value="L domain-like"/>
    <property type="match status" value="1"/>
</dbReference>
<dbReference type="OrthoDB" id="1517790at2759"/>
<feature type="coiled-coil region" evidence="1">
    <location>
        <begin position="19"/>
        <end position="46"/>
    </location>
</feature>
<evidence type="ECO:0000256" key="1">
    <source>
        <dbReference type="SAM" id="Coils"/>
    </source>
</evidence>
<name>A0A835ZKN5_9STRA</name>